<protein>
    <submittedName>
        <fullName evidence="1">Uncharacterized protein</fullName>
    </submittedName>
</protein>
<accession>A0AAD5SF53</accession>
<evidence type="ECO:0000313" key="1">
    <source>
        <dbReference type="EMBL" id="KAJ3053082.1"/>
    </source>
</evidence>
<gene>
    <name evidence="1" type="ORF">HK097_005116</name>
</gene>
<keyword evidence="2" id="KW-1185">Reference proteome</keyword>
<name>A0AAD5SF53_9FUNG</name>
<evidence type="ECO:0000313" key="2">
    <source>
        <dbReference type="Proteomes" id="UP001212841"/>
    </source>
</evidence>
<proteinExistence type="predicted"/>
<organism evidence="1 2">
    <name type="scientific">Rhizophlyctis rosea</name>
    <dbReference type="NCBI Taxonomy" id="64517"/>
    <lineage>
        <taxon>Eukaryota</taxon>
        <taxon>Fungi</taxon>
        <taxon>Fungi incertae sedis</taxon>
        <taxon>Chytridiomycota</taxon>
        <taxon>Chytridiomycota incertae sedis</taxon>
        <taxon>Chytridiomycetes</taxon>
        <taxon>Rhizophlyctidales</taxon>
        <taxon>Rhizophlyctidaceae</taxon>
        <taxon>Rhizophlyctis</taxon>
    </lineage>
</organism>
<dbReference type="Proteomes" id="UP001212841">
    <property type="component" value="Unassembled WGS sequence"/>
</dbReference>
<dbReference type="AlphaFoldDB" id="A0AAD5SF53"/>
<comment type="caution">
    <text evidence="1">The sequence shown here is derived from an EMBL/GenBank/DDBJ whole genome shotgun (WGS) entry which is preliminary data.</text>
</comment>
<reference evidence="1" key="1">
    <citation type="submission" date="2020-05" db="EMBL/GenBank/DDBJ databases">
        <title>Phylogenomic resolution of chytrid fungi.</title>
        <authorList>
            <person name="Stajich J.E."/>
            <person name="Amses K."/>
            <person name="Simmons R."/>
            <person name="Seto K."/>
            <person name="Myers J."/>
            <person name="Bonds A."/>
            <person name="Quandt C.A."/>
            <person name="Barry K."/>
            <person name="Liu P."/>
            <person name="Grigoriev I."/>
            <person name="Longcore J.E."/>
            <person name="James T.Y."/>
        </authorList>
    </citation>
    <scope>NUCLEOTIDE SEQUENCE</scope>
    <source>
        <strain evidence="1">JEL0318</strain>
    </source>
</reference>
<sequence>MATKPLQILLFGRSMQIGQSLQHALNPTYILTQFTTLPEILTQLQTRHASYNGVLIGGGIDEDSRAKVVEECKGVGIRVVAVPPGFARDVGMENIGSKTKEMLDREFLIEGKM</sequence>
<dbReference type="EMBL" id="JADGJD010000240">
    <property type="protein sequence ID" value="KAJ3053082.1"/>
    <property type="molecule type" value="Genomic_DNA"/>
</dbReference>